<dbReference type="Proteomes" id="UP000010310">
    <property type="component" value="Unassembled WGS sequence"/>
</dbReference>
<evidence type="ECO:0000259" key="1">
    <source>
        <dbReference type="Pfam" id="PF03799"/>
    </source>
</evidence>
<evidence type="ECO:0000313" key="3">
    <source>
        <dbReference type="Proteomes" id="UP000010310"/>
    </source>
</evidence>
<dbReference type="Gene3D" id="3.40.50.11690">
    <property type="entry name" value="Cell division protein FtsQ/DivIB"/>
    <property type="match status" value="1"/>
</dbReference>
<dbReference type="STRING" id="1208365.B273_1354"/>
<feature type="domain" description="Cell division protein FtsQ/DivIB C-terminal" evidence="1">
    <location>
        <begin position="114"/>
        <end position="200"/>
    </location>
</feature>
<dbReference type="InterPro" id="IPR005548">
    <property type="entry name" value="Cell_div_FtsQ/DivIB_C"/>
</dbReference>
<name>K6GHL7_9GAMM</name>
<dbReference type="InterPro" id="IPR045335">
    <property type="entry name" value="FtsQ_C_sf"/>
</dbReference>
<evidence type="ECO:0000313" key="2">
    <source>
        <dbReference type="EMBL" id="EKO36505.1"/>
    </source>
</evidence>
<sequence>MLVKRLLSISILALISLGCTKNLQNDVVILFEKPLMLKQEQELVLNLLNSSSKKKLSEILKDQSWIESYLIKKYAFQPTQLFINSKEPKYVWKNLFYLDAQLSKFPYLGDINNLLHLNMPIEFVSNWMQIENELFSIIDTYKLKISSVSFTEAEGWYFQTSNNLRINLGSDISANALKKLSNALKYIFEKNLTPSIIDLRYKNGAALNYGK</sequence>
<gene>
    <name evidence="2" type="ORF">B273_1354</name>
</gene>
<comment type="caution">
    <text evidence="2">The sequence shown here is derived from an EMBL/GenBank/DDBJ whole genome shotgun (WGS) entry which is preliminary data.</text>
</comment>
<organism evidence="2 3">
    <name type="scientific">SAR86 cluster bacterium SAR86E</name>
    <dbReference type="NCBI Taxonomy" id="1208365"/>
    <lineage>
        <taxon>Bacteria</taxon>
        <taxon>Pseudomonadati</taxon>
        <taxon>Pseudomonadota</taxon>
        <taxon>Gammaproteobacteria</taxon>
        <taxon>SAR86 cluster</taxon>
    </lineage>
</organism>
<reference evidence="2 3" key="1">
    <citation type="submission" date="2012-09" db="EMBL/GenBank/DDBJ databases">
        <authorList>
            <person name="Dupont C.L."/>
            <person name="Rusch D.B."/>
            <person name="Lombardo M.-J."/>
            <person name="Novotny M."/>
            <person name="Yee-Greenbaum J."/>
            <person name="Laskin R."/>
        </authorList>
    </citation>
    <scope>NUCLEOTIDE SEQUENCE [LARGE SCALE GENOMIC DNA]</scope>
    <source>
        <strain evidence="2">SAR86E</strain>
    </source>
</reference>
<keyword evidence="3" id="KW-1185">Reference proteome</keyword>
<accession>K6GHL7</accession>
<dbReference type="AlphaFoldDB" id="K6GHL7"/>
<keyword evidence="2" id="KW-0132">Cell division</keyword>
<dbReference type="PROSITE" id="PS51257">
    <property type="entry name" value="PROKAR_LIPOPROTEIN"/>
    <property type="match status" value="1"/>
</dbReference>
<dbReference type="EMBL" id="AMWX01000008">
    <property type="protein sequence ID" value="EKO36505.1"/>
    <property type="molecule type" value="Genomic_DNA"/>
</dbReference>
<dbReference type="Pfam" id="PF03799">
    <property type="entry name" value="FtsQ_DivIB_C"/>
    <property type="match status" value="1"/>
</dbReference>
<protein>
    <submittedName>
        <fullName evidence="2">Cell division protein FtsQ</fullName>
    </submittedName>
</protein>
<dbReference type="GO" id="GO:0051301">
    <property type="term" value="P:cell division"/>
    <property type="evidence" value="ECO:0007669"/>
    <property type="project" value="UniProtKB-KW"/>
</dbReference>
<proteinExistence type="predicted"/>
<keyword evidence="2" id="KW-0131">Cell cycle</keyword>